<gene>
    <name evidence="3" type="ORF">RISW2_07415</name>
</gene>
<organism evidence="3 4">
    <name type="scientific">Roseivivax isoporae LMG 25204</name>
    <dbReference type="NCBI Taxonomy" id="1449351"/>
    <lineage>
        <taxon>Bacteria</taxon>
        <taxon>Pseudomonadati</taxon>
        <taxon>Pseudomonadota</taxon>
        <taxon>Alphaproteobacteria</taxon>
        <taxon>Rhodobacterales</taxon>
        <taxon>Roseobacteraceae</taxon>
        <taxon>Roseivivax</taxon>
    </lineage>
</organism>
<dbReference type="InterPro" id="IPR010486">
    <property type="entry name" value="HNS-dep_expression_A/B"/>
</dbReference>
<accession>X7FCU5</accession>
<name>X7FCU5_9RHOB</name>
<feature type="compositionally biased region" description="Gly residues" evidence="1">
    <location>
        <begin position="196"/>
        <end position="229"/>
    </location>
</feature>
<feature type="chain" id="PRO_5004978755" evidence="2">
    <location>
        <begin position="24"/>
        <end position="229"/>
    </location>
</feature>
<protein>
    <submittedName>
        <fullName evidence="3">BatC protein</fullName>
    </submittedName>
</protein>
<keyword evidence="4" id="KW-1185">Reference proteome</keyword>
<evidence type="ECO:0000256" key="2">
    <source>
        <dbReference type="SAM" id="SignalP"/>
    </source>
</evidence>
<dbReference type="AlphaFoldDB" id="X7FCU5"/>
<feature type="compositionally biased region" description="Low complexity" evidence="1">
    <location>
        <begin position="138"/>
        <end position="195"/>
    </location>
</feature>
<comment type="caution">
    <text evidence="3">The sequence shown here is derived from an EMBL/GenBank/DDBJ whole genome shotgun (WGS) entry which is preliminary data.</text>
</comment>
<proteinExistence type="predicted"/>
<sequence>MSSRTLLIALAGATMLGGGAALAQGQGEMTCRDFLLLDDAEQGNIAVELAPLPEGSTADAATTTDVEGDVAVGTLDAIVQICEENPEIALNDAADRNGEDTLTGGTEPPESWTGGAPADVEEGIDPATGDPVGEDDAVGGTTADGTAAQPGAETGAAASADAEAGDATDTGDASGADITGDTASDRAGNAASDGAGNAGSGGAGDAGSDGAGDSGSDGAGDGGSDGSAD</sequence>
<feature type="signal peptide" evidence="2">
    <location>
        <begin position="1"/>
        <end position="23"/>
    </location>
</feature>
<dbReference type="Pfam" id="PF06411">
    <property type="entry name" value="HdeA"/>
    <property type="match status" value="1"/>
</dbReference>
<dbReference type="RefSeq" id="WP_051491733.1">
    <property type="nucleotide sequence ID" value="NZ_JAME01000002.1"/>
</dbReference>
<feature type="region of interest" description="Disordered" evidence="1">
    <location>
        <begin position="90"/>
        <end position="229"/>
    </location>
</feature>
<dbReference type="Proteomes" id="UP000023430">
    <property type="component" value="Unassembled WGS sequence"/>
</dbReference>
<dbReference type="eggNOG" id="ENOG5031BAR">
    <property type="taxonomic scope" value="Bacteria"/>
</dbReference>
<evidence type="ECO:0000313" key="3">
    <source>
        <dbReference type="EMBL" id="ETX30635.1"/>
    </source>
</evidence>
<evidence type="ECO:0000313" key="4">
    <source>
        <dbReference type="Proteomes" id="UP000023430"/>
    </source>
</evidence>
<dbReference type="EMBL" id="JAME01000002">
    <property type="protein sequence ID" value="ETX30635.1"/>
    <property type="molecule type" value="Genomic_DNA"/>
</dbReference>
<keyword evidence="2" id="KW-0732">Signal</keyword>
<dbReference type="OrthoDB" id="7876567at2"/>
<evidence type="ECO:0000256" key="1">
    <source>
        <dbReference type="SAM" id="MobiDB-lite"/>
    </source>
</evidence>
<reference evidence="3 4" key="1">
    <citation type="submission" date="2014-01" db="EMBL/GenBank/DDBJ databases">
        <title>Roseivivax isoporae LMG 25204 Genome Sequencing.</title>
        <authorList>
            <person name="Lai Q."/>
            <person name="Li G."/>
            <person name="Shao Z."/>
        </authorList>
    </citation>
    <scope>NUCLEOTIDE SEQUENCE [LARGE SCALE GENOMIC DNA]</scope>
    <source>
        <strain evidence="3 4">LMG 25204</strain>
    </source>
</reference>
<dbReference type="STRING" id="1449351.RISW2_07415"/>